<sequence>MNRPQLVINTAIVYMHRFFMFHSFKDVHKHLLAQSAIFLAAKVEDQPRKLEHVIRVAQACLAPREAPLNPKHLVYLQKAQDLIMLETMLLQTLGFDVTVVHPHTHVVKCSQLVRASKDLAHTSYFMATNRWLK</sequence>
<dbReference type="InterPro" id="IPR043198">
    <property type="entry name" value="Cyclin/Ssn8"/>
</dbReference>
<protein>
    <recommendedName>
        <fullName evidence="2">Cyclin N-terminal domain-containing protein</fullName>
    </recommendedName>
</protein>
<reference evidence="3" key="1">
    <citation type="submission" date="2025-08" db="UniProtKB">
        <authorList>
            <consortium name="Ensembl"/>
        </authorList>
    </citation>
    <scope>IDENTIFICATION</scope>
</reference>
<keyword evidence="1" id="KW-0195">Cyclin</keyword>
<proteinExistence type="predicted"/>
<dbReference type="GO" id="GO:0016538">
    <property type="term" value="F:cyclin-dependent protein serine/threonine kinase regulator activity"/>
    <property type="evidence" value="ECO:0007669"/>
    <property type="project" value="InterPro"/>
</dbReference>
<dbReference type="GO" id="GO:0006357">
    <property type="term" value="P:regulation of transcription by RNA polymerase II"/>
    <property type="evidence" value="ECO:0007669"/>
    <property type="project" value="InterPro"/>
</dbReference>
<name>S4RQM9_PETMA</name>
<evidence type="ECO:0000313" key="3">
    <source>
        <dbReference type="Ensembl" id="ENSPMAP00000007515.1"/>
    </source>
</evidence>
<dbReference type="SUPFAM" id="SSF47954">
    <property type="entry name" value="Cyclin-like"/>
    <property type="match status" value="1"/>
</dbReference>
<dbReference type="PANTHER" id="PTHR10026">
    <property type="entry name" value="CYCLIN"/>
    <property type="match status" value="1"/>
</dbReference>
<dbReference type="Ensembl" id="ENSPMAT00000007549.1">
    <property type="protein sequence ID" value="ENSPMAP00000007515.1"/>
    <property type="gene ID" value="ENSPMAG00000006818.1"/>
</dbReference>
<dbReference type="GeneTree" id="ENSGT00940000155759"/>
<dbReference type="AlphaFoldDB" id="S4RQM9"/>
<organism evidence="3">
    <name type="scientific">Petromyzon marinus</name>
    <name type="common">Sea lamprey</name>
    <dbReference type="NCBI Taxonomy" id="7757"/>
    <lineage>
        <taxon>Eukaryota</taxon>
        <taxon>Metazoa</taxon>
        <taxon>Chordata</taxon>
        <taxon>Craniata</taxon>
        <taxon>Vertebrata</taxon>
        <taxon>Cyclostomata</taxon>
        <taxon>Hyperoartia</taxon>
        <taxon>Petromyzontiformes</taxon>
        <taxon>Petromyzontidae</taxon>
        <taxon>Petromyzon</taxon>
    </lineage>
</organism>
<dbReference type="HOGENOM" id="CLU_157661_0_0_1"/>
<reference evidence="3" key="2">
    <citation type="submission" date="2025-09" db="UniProtKB">
        <authorList>
            <consortium name="Ensembl"/>
        </authorList>
    </citation>
    <scope>IDENTIFICATION</scope>
</reference>
<dbReference type="OMA" id="YEERYDD"/>
<dbReference type="InterPro" id="IPR006671">
    <property type="entry name" value="Cyclin_N"/>
</dbReference>
<dbReference type="Pfam" id="PF21797">
    <property type="entry name" value="CycT2-like_C"/>
    <property type="match status" value="1"/>
</dbReference>
<feature type="domain" description="Cyclin N-terminal" evidence="2">
    <location>
        <begin position="6"/>
        <end position="97"/>
    </location>
</feature>
<dbReference type="InterPro" id="IPR036915">
    <property type="entry name" value="Cyclin-like_sf"/>
</dbReference>
<evidence type="ECO:0000259" key="2">
    <source>
        <dbReference type="Pfam" id="PF00134"/>
    </source>
</evidence>
<dbReference type="STRING" id="7757.ENSPMAP00000007515"/>
<dbReference type="Pfam" id="PF00134">
    <property type="entry name" value="Cyclin_N"/>
    <property type="match status" value="1"/>
</dbReference>
<evidence type="ECO:0000256" key="1">
    <source>
        <dbReference type="ARBA" id="ARBA00023127"/>
    </source>
</evidence>
<accession>S4RQM9</accession>
<dbReference type="Gene3D" id="1.10.472.10">
    <property type="entry name" value="Cyclin-like"/>
    <property type="match status" value="2"/>
</dbReference>